<evidence type="ECO:0000313" key="1">
    <source>
        <dbReference type="EMBL" id="AUB39234.1"/>
    </source>
</evidence>
<evidence type="ECO:0000313" key="2">
    <source>
        <dbReference type="Proteomes" id="UP000232003"/>
    </source>
</evidence>
<reference evidence="1 2" key="1">
    <citation type="submission" date="2017-11" db="EMBL/GenBank/DDBJ databases">
        <title>Complete genome of a free-living desiccation-tolerant cyanobacterium and its photosynthetic adaptation to extreme terrestrial habitat.</title>
        <authorList>
            <person name="Shang J."/>
        </authorList>
    </citation>
    <scope>NUCLEOTIDE SEQUENCE [LARGE SCALE GENOMIC DNA]</scope>
    <source>
        <strain evidence="1 2">CCNUN1</strain>
    </source>
</reference>
<organism evidence="1 2">
    <name type="scientific">Nostoc flagelliforme CCNUN1</name>
    <dbReference type="NCBI Taxonomy" id="2038116"/>
    <lineage>
        <taxon>Bacteria</taxon>
        <taxon>Bacillati</taxon>
        <taxon>Cyanobacteriota</taxon>
        <taxon>Cyanophyceae</taxon>
        <taxon>Nostocales</taxon>
        <taxon>Nostocaceae</taxon>
        <taxon>Nostoc</taxon>
    </lineage>
</organism>
<sequence>MIDFGRGWQYQQDHSTKHNGLVLCRSYARRKHHKNTLFFSDIQQQYNGKL</sequence>
<protein>
    <submittedName>
        <fullName evidence="1">Uncharacterized protein</fullName>
    </submittedName>
</protein>
<keyword evidence="2" id="KW-1185">Reference proteome</keyword>
<gene>
    <name evidence="1" type="ORF">COO91_05226</name>
</gene>
<dbReference type="KEGG" id="nfl:COO91_05226"/>
<name>A0A2K8SUU9_9NOSO</name>
<dbReference type="AlphaFoldDB" id="A0A2K8SUU9"/>
<dbReference type="Proteomes" id="UP000232003">
    <property type="component" value="Chromosome"/>
</dbReference>
<dbReference type="EMBL" id="CP024785">
    <property type="protein sequence ID" value="AUB39234.1"/>
    <property type="molecule type" value="Genomic_DNA"/>
</dbReference>
<accession>A0A2K8SUU9</accession>
<proteinExistence type="predicted"/>